<dbReference type="EMBL" id="JAIWYP010000001">
    <property type="protein sequence ID" value="KAH3897189.1"/>
    <property type="molecule type" value="Genomic_DNA"/>
</dbReference>
<proteinExistence type="predicted"/>
<gene>
    <name evidence="1" type="ORF">DPMN_021374</name>
</gene>
<protein>
    <submittedName>
        <fullName evidence="1">Uncharacterized protein</fullName>
    </submittedName>
</protein>
<evidence type="ECO:0000313" key="1">
    <source>
        <dbReference type="EMBL" id="KAH3897189.1"/>
    </source>
</evidence>
<comment type="caution">
    <text evidence="1">The sequence shown here is derived from an EMBL/GenBank/DDBJ whole genome shotgun (WGS) entry which is preliminary data.</text>
</comment>
<reference evidence="1" key="2">
    <citation type="submission" date="2020-11" db="EMBL/GenBank/DDBJ databases">
        <authorList>
            <person name="McCartney M.A."/>
            <person name="Auch B."/>
            <person name="Kono T."/>
            <person name="Mallez S."/>
            <person name="Becker A."/>
            <person name="Gohl D.M."/>
            <person name="Silverstein K.A.T."/>
            <person name="Koren S."/>
            <person name="Bechman K.B."/>
            <person name="Herman A."/>
            <person name="Abrahante J.E."/>
            <person name="Garbe J."/>
        </authorList>
    </citation>
    <scope>NUCLEOTIDE SEQUENCE</scope>
    <source>
        <strain evidence="1">Duluth1</strain>
        <tissue evidence="1">Whole animal</tissue>
    </source>
</reference>
<sequence>MNKKKEVKHFIPCSGAASRVVTCTITVYDKGDLTATTTVSGTCETPPPLQQ</sequence>
<name>A0A9D4NNN2_DREPO</name>
<reference evidence="1" key="1">
    <citation type="journal article" date="2019" name="bioRxiv">
        <title>The Genome of the Zebra Mussel, Dreissena polymorpha: A Resource for Invasive Species Research.</title>
        <authorList>
            <person name="McCartney M.A."/>
            <person name="Auch B."/>
            <person name="Kono T."/>
            <person name="Mallez S."/>
            <person name="Zhang Y."/>
            <person name="Obille A."/>
            <person name="Becker A."/>
            <person name="Abrahante J.E."/>
            <person name="Garbe J."/>
            <person name="Badalamenti J.P."/>
            <person name="Herman A."/>
            <person name="Mangelson H."/>
            <person name="Liachko I."/>
            <person name="Sullivan S."/>
            <person name="Sone E.D."/>
            <person name="Koren S."/>
            <person name="Silverstein K.A.T."/>
            <person name="Beckman K.B."/>
            <person name="Gohl D.M."/>
        </authorList>
    </citation>
    <scope>NUCLEOTIDE SEQUENCE</scope>
    <source>
        <strain evidence="1">Duluth1</strain>
        <tissue evidence="1">Whole animal</tissue>
    </source>
</reference>
<evidence type="ECO:0000313" key="2">
    <source>
        <dbReference type="Proteomes" id="UP000828390"/>
    </source>
</evidence>
<organism evidence="1 2">
    <name type="scientific">Dreissena polymorpha</name>
    <name type="common">Zebra mussel</name>
    <name type="synonym">Mytilus polymorpha</name>
    <dbReference type="NCBI Taxonomy" id="45954"/>
    <lineage>
        <taxon>Eukaryota</taxon>
        <taxon>Metazoa</taxon>
        <taxon>Spiralia</taxon>
        <taxon>Lophotrochozoa</taxon>
        <taxon>Mollusca</taxon>
        <taxon>Bivalvia</taxon>
        <taxon>Autobranchia</taxon>
        <taxon>Heteroconchia</taxon>
        <taxon>Euheterodonta</taxon>
        <taxon>Imparidentia</taxon>
        <taxon>Neoheterodontei</taxon>
        <taxon>Myida</taxon>
        <taxon>Dreissenoidea</taxon>
        <taxon>Dreissenidae</taxon>
        <taxon>Dreissena</taxon>
    </lineage>
</organism>
<dbReference type="AlphaFoldDB" id="A0A9D4NNN2"/>
<keyword evidence="2" id="KW-1185">Reference proteome</keyword>
<accession>A0A9D4NNN2</accession>
<dbReference type="Proteomes" id="UP000828390">
    <property type="component" value="Unassembled WGS sequence"/>
</dbReference>